<comment type="subcellular location">
    <subcellularLocation>
        <location evidence="3">Membrane</location>
        <topology evidence="3">Single-pass type II membrane protein</topology>
    </subcellularLocation>
</comment>
<comment type="caution">
    <text evidence="5">The sequence shown here is derived from an EMBL/GenBank/DDBJ whole genome shotgun (WGS) entry which is preliminary data.</text>
</comment>
<dbReference type="Pfam" id="PF10502">
    <property type="entry name" value="Peptidase_S26"/>
    <property type="match status" value="2"/>
</dbReference>
<evidence type="ECO:0000256" key="2">
    <source>
        <dbReference type="ARBA" id="ARBA00019232"/>
    </source>
</evidence>
<dbReference type="EMBL" id="JBBUKT010000003">
    <property type="protein sequence ID" value="MEK7950893.1"/>
    <property type="molecule type" value="Genomic_DNA"/>
</dbReference>
<proteinExistence type="inferred from homology"/>
<dbReference type="Gene3D" id="2.10.109.10">
    <property type="entry name" value="Umud Fragment, subunit A"/>
    <property type="match status" value="1"/>
</dbReference>
<evidence type="ECO:0000313" key="5">
    <source>
        <dbReference type="EMBL" id="MEK7950893.1"/>
    </source>
</evidence>
<evidence type="ECO:0000259" key="4">
    <source>
        <dbReference type="Pfam" id="PF10502"/>
    </source>
</evidence>
<comment type="catalytic activity">
    <reaction evidence="3">
        <text>Cleavage of hydrophobic, N-terminal signal or leader sequences from secreted and periplasmic proteins.</text>
        <dbReference type="EC" id="3.4.21.89"/>
    </reaction>
</comment>
<feature type="domain" description="Peptidase S26" evidence="4">
    <location>
        <begin position="237"/>
        <end position="398"/>
    </location>
</feature>
<organism evidence="5 6">
    <name type="scientific">Luteolibacter soli</name>
    <dbReference type="NCBI Taxonomy" id="3135280"/>
    <lineage>
        <taxon>Bacteria</taxon>
        <taxon>Pseudomonadati</taxon>
        <taxon>Verrucomicrobiota</taxon>
        <taxon>Verrucomicrobiia</taxon>
        <taxon>Verrucomicrobiales</taxon>
        <taxon>Verrucomicrobiaceae</taxon>
        <taxon>Luteolibacter</taxon>
    </lineage>
</organism>
<dbReference type="RefSeq" id="WP_341404494.1">
    <property type="nucleotide sequence ID" value="NZ_JBBUKT010000003.1"/>
</dbReference>
<reference evidence="5 6" key="1">
    <citation type="submission" date="2024-04" db="EMBL/GenBank/DDBJ databases">
        <title>Luteolibacter sp. isolated from soil.</title>
        <authorList>
            <person name="An J."/>
        </authorList>
    </citation>
    <scope>NUCLEOTIDE SEQUENCE [LARGE SCALE GENOMIC DNA]</scope>
    <source>
        <strain evidence="5 6">Y139</strain>
    </source>
</reference>
<dbReference type="EC" id="3.4.21.89" evidence="3"/>
<gene>
    <name evidence="5" type="primary">lepB</name>
    <name evidence="5" type="ORF">WKV53_10315</name>
</gene>
<keyword evidence="3" id="KW-0645">Protease</keyword>
<dbReference type="PRINTS" id="PR00727">
    <property type="entry name" value="LEADERPTASE"/>
</dbReference>
<evidence type="ECO:0000313" key="6">
    <source>
        <dbReference type="Proteomes" id="UP001371305"/>
    </source>
</evidence>
<accession>A0ABU9AT39</accession>
<sequence length="409" mass="45807">MFFAPKWKKEAKLLHKSALKFLHYKRDLLKPDRIDEIESRRSDLLDAIKADDKVKAEEASKQLRATCEGALPHFPAQSAWEENVEVIFVALVVALGLRAYIIQPFRIPTGSMQPTLNGINIHESKDPDFKKPWLGQQAWEMVTRGRSYQNVVAESNAQVVGIRDASWFLFTRTRVLFSDGKQLSIPAAEGEAQRLLEARVMQDRSGNPVVDPNTGFKVAQGKTYAKGDPILRGWVDTGDLVLVDKISYHFRKPKRGEVFVFDTRGIKTGGSKQMADQTGGTHFIKRLCGVPGDDLSVKPPNLWVNGKIAQEFGIQRVIQAQGEYGKLNPNGYELARMDTNYPLPLSKPDETFHLAAEARPGMREYAALGDNTGNSLDSRYWGSVKEFNLAGPALFSLWPITTGHWGFIH</sequence>
<comment type="similarity">
    <text evidence="1 3">Belongs to the peptidase S26 family.</text>
</comment>
<name>A0ABU9AT39_9BACT</name>
<protein>
    <recommendedName>
        <fullName evidence="2 3">Signal peptidase I</fullName>
        <ecNumber evidence="3">3.4.21.89</ecNumber>
    </recommendedName>
</protein>
<dbReference type="NCBIfam" id="TIGR02227">
    <property type="entry name" value="sigpep_I_bact"/>
    <property type="match status" value="1"/>
</dbReference>
<dbReference type="Proteomes" id="UP001371305">
    <property type="component" value="Unassembled WGS sequence"/>
</dbReference>
<evidence type="ECO:0000256" key="1">
    <source>
        <dbReference type="ARBA" id="ARBA00009370"/>
    </source>
</evidence>
<evidence type="ECO:0000256" key="3">
    <source>
        <dbReference type="RuleBase" id="RU362042"/>
    </source>
</evidence>
<dbReference type="InterPro" id="IPR019533">
    <property type="entry name" value="Peptidase_S26"/>
</dbReference>
<keyword evidence="3 5" id="KW-0378">Hydrolase</keyword>
<keyword evidence="6" id="KW-1185">Reference proteome</keyword>
<dbReference type="InterPro" id="IPR000223">
    <property type="entry name" value="Pept_S26A_signal_pept_1"/>
</dbReference>
<dbReference type="PANTHER" id="PTHR43390:SF1">
    <property type="entry name" value="CHLOROPLAST PROCESSING PEPTIDASE"/>
    <property type="match status" value="1"/>
</dbReference>
<dbReference type="SUPFAM" id="SSF51306">
    <property type="entry name" value="LexA/Signal peptidase"/>
    <property type="match status" value="1"/>
</dbReference>
<dbReference type="PANTHER" id="PTHR43390">
    <property type="entry name" value="SIGNAL PEPTIDASE I"/>
    <property type="match status" value="1"/>
</dbReference>
<dbReference type="CDD" id="cd06530">
    <property type="entry name" value="S26_SPase_I"/>
    <property type="match status" value="1"/>
</dbReference>
<dbReference type="InterPro" id="IPR036286">
    <property type="entry name" value="LexA/Signal_pep-like_sf"/>
</dbReference>
<dbReference type="GO" id="GO:0009003">
    <property type="term" value="F:signal peptidase activity"/>
    <property type="evidence" value="ECO:0007669"/>
    <property type="project" value="UniProtKB-EC"/>
</dbReference>
<feature type="domain" description="Peptidase S26" evidence="4">
    <location>
        <begin position="82"/>
        <end position="118"/>
    </location>
</feature>